<keyword evidence="1" id="KW-0472">Membrane</keyword>
<gene>
    <name evidence="3" type="primary">BnaCnng75470D</name>
    <name evidence="2" type="ORF">DARMORV10_A06P29480.1</name>
    <name evidence="3" type="ORF">GSBRNA2T00022973001</name>
</gene>
<evidence type="ECO:0000313" key="2">
    <source>
        <dbReference type="EMBL" id="CAF2087517.1"/>
    </source>
</evidence>
<dbReference type="PaxDb" id="3708-A0A078JWF8"/>
<reference evidence="3" key="1">
    <citation type="journal article" date="2014" name="Science">
        <title>Plant genetics. Early allopolyploid evolution in the post-Neolithic Brassica napus oilseed genome.</title>
        <authorList>
            <person name="Chalhoub B."/>
            <person name="Denoeud F."/>
            <person name="Liu S."/>
            <person name="Parkin I.A."/>
            <person name="Tang H."/>
            <person name="Wang X."/>
            <person name="Chiquet J."/>
            <person name="Belcram H."/>
            <person name="Tong C."/>
            <person name="Samans B."/>
            <person name="Correa M."/>
            <person name="Da Silva C."/>
            <person name="Just J."/>
            <person name="Falentin C."/>
            <person name="Koh C.S."/>
            <person name="Le Clainche I."/>
            <person name="Bernard M."/>
            <person name="Bento P."/>
            <person name="Noel B."/>
            <person name="Labadie K."/>
            <person name="Alberti A."/>
            <person name="Charles M."/>
            <person name="Arnaud D."/>
            <person name="Guo H."/>
            <person name="Daviaud C."/>
            <person name="Alamery S."/>
            <person name="Jabbari K."/>
            <person name="Zhao M."/>
            <person name="Edger P.P."/>
            <person name="Chelaifa H."/>
            <person name="Tack D."/>
            <person name="Lassalle G."/>
            <person name="Mestiri I."/>
            <person name="Schnel N."/>
            <person name="Le Paslier M.C."/>
            <person name="Fan G."/>
            <person name="Renault V."/>
            <person name="Bayer P.E."/>
            <person name="Golicz A.A."/>
            <person name="Manoli S."/>
            <person name="Lee T.H."/>
            <person name="Thi V.H."/>
            <person name="Chalabi S."/>
            <person name="Hu Q."/>
            <person name="Fan C."/>
            <person name="Tollenaere R."/>
            <person name="Lu Y."/>
            <person name="Battail C."/>
            <person name="Shen J."/>
            <person name="Sidebottom C.H."/>
            <person name="Wang X."/>
            <person name="Canaguier A."/>
            <person name="Chauveau A."/>
            <person name="Berard A."/>
            <person name="Deniot G."/>
            <person name="Guan M."/>
            <person name="Liu Z."/>
            <person name="Sun F."/>
            <person name="Lim Y.P."/>
            <person name="Lyons E."/>
            <person name="Town C.D."/>
            <person name="Bancroft I."/>
            <person name="Wang X."/>
            <person name="Meng J."/>
            <person name="Ma J."/>
            <person name="Pires J.C."/>
            <person name="King G.J."/>
            <person name="Brunel D."/>
            <person name="Delourme R."/>
            <person name="Renard M."/>
            <person name="Aury J.M."/>
            <person name="Adams K.L."/>
            <person name="Batley J."/>
            <person name="Snowdon R.J."/>
            <person name="Tost J."/>
            <person name="Edwards D."/>
            <person name="Zhou Y."/>
            <person name="Hua W."/>
            <person name="Sharpe A.G."/>
            <person name="Paterson A.H."/>
            <person name="Guan C."/>
            <person name="Wincker P."/>
        </authorList>
    </citation>
    <scope>NUCLEOTIDE SEQUENCE [LARGE SCALE GENOMIC DNA]</scope>
</reference>
<keyword evidence="1" id="KW-1133">Transmembrane helix</keyword>
<organism evidence="3">
    <name type="scientific">Brassica napus</name>
    <name type="common">Rape</name>
    <dbReference type="NCBI Taxonomy" id="3708"/>
    <lineage>
        <taxon>Eukaryota</taxon>
        <taxon>Viridiplantae</taxon>
        <taxon>Streptophyta</taxon>
        <taxon>Embryophyta</taxon>
        <taxon>Tracheophyta</taxon>
        <taxon>Spermatophyta</taxon>
        <taxon>Magnoliopsida</taxon>
        <taxon>eudicotyledons</taxon>
        <taxon>Gunneridae</taxon>
        <taxon>Pentapetalae</taxon>
        <taxon>rosids</taxon>
        <taxon>malvids</taxon>
        <taxon>Brassicales</taxon>
        <taxon>Brassicaceae</taxon>
        <taxon>Brassiceae</taxon>
        <taxon>Brassica</taxon>
    </lineage>
</organism>
<sequence length="77" mass="8825">MRSAAIFFLVKPYFADLLFLLFMYWFVLYTLNAAALLCVVFITGFRPILSSSFYTSSRSLGMSMSWNKNLNLSTTLT</sequence>
<dbReference type="AlphaFoldDB" id="A0A078JWF8"/>
<reference evidence="3" key="2">
    <citation type="submission" date="2014-06" db="EMBL/GenBank/DDBJ databases">
        <authorList>
            <person name="Genoscope - CEA"/>
        </authorList>
    </citation>
    <scope>NUCLEOTIDE SEQUENCE</scope>
</reference>
<reference evidence="2" key="3">
    <citation type="submission" date="2021-01" db="EMBL/GenBank/DDBJ databases">
        <authorList>
            <consortium name="Genoscope - CEA"/>
            <person name="William W."/>
        </authorList>
    </citation>
    <scope>NUCLEOTIDE SEQUENCE</scope>
</reference>
<proteinExistence type="predicted"/>
<dbReference type="Proteomes" id="UP001295469">
    <property type="component" value="Chromosome A06"/>
</dbReference>
<feature type="transmembrane region" description="Helical" evidence="1">
    <location>
        <begin position="7"/>
        <end position="27"/>
    </location>
</feature>
<dbReference type="EMBL" id="HG994360">
    <property type="protein sequence ID" value="CAF2087517.1"/>
    <property type="molecule type" value="Genomic_DNA"/>
</dbReference>
<evidence type="ECO:0000313" key="3">
    <source>
        <dbReference type="EMBL" id="CDY71993.1"/>
    </source>
</evidence>
<dbReference type="EMBL" id="LK048449">
    <property type="protein sequence ID" value="CDY71993.1"/>
    <property type="molecule type" value="Genomic_DNA"/>
</dbReference>
<accession>A0A078JWF8</accession>
<dbReference type="Gramene" id="CDY71993">
    <property type="protein sequence ID" value="CDY71993"/>
    <property type="gene ID" value="GSBRNA2T00022973001"/>
</dbReference>
<evidence type="ECO:0000256" key="1">
    <source>
        <dbReference type="SAM" id="Phobius"/>
    </source>
</evidence>
<feature type="transmembrane region" description="Helical" evidence="1">
    <location>
        <begin position="33"/>
        <end position="54"/>
    </location>
</feature>
<protein>
    <submittedName>
        <fullName evidence="2">(rape) hypothetical protein</fullName>
    </submittedName>
    <submittedName>
        <fullName evidence="3">BnaCnng75470D protein</fullName>
    </submittedName>
</protein>
<keyword evidence="1" id="KW-0812">Transmembrane</keyword>
<name>A0A078JWF8_BRANA</name>